<organism evidence="2">
    <name type="scientific">hydrothermal vent metagenome</name>
    <dbReference type="NCBI Taxonomy" id="652676"/>
    <lineage>
        <taxon>unclassified sequences</taxon>
        <taxon>metagenomes</taxon>
        <taxon>ecological metagenomes</taxon>
    </lineage>
</organism>
<dbReference type="Gene3D" id="2.120.10.30">
    <property type="entry name" value="TolB, C-terminal domain"/>
    <property type="match status" value="1"/>
</dbReference>
<evidence type="ECO:0008006" key="3">
    <source>
        <dbReference type="Google" id="ProtNLM"/>
    </source>
</evidence>
<dbReference type="PROSITE" id="PS51257">
    <property type="entry name" value="PROKAR_LIPOPROTEIN"/>
    <property type="match status" value="1"/>
</dbReference>
<name>A0A3B0VQW9_9ZZZZ</name>
<dbReference type="InterPro" id="IPR011042">
    <property type="entry name" value="6-blade_b-propeller_TolB-like"/>
</dbReference>
<evidence type="ECO:0000256" key="1">
    <source>
        <dbReference type="SAM" id="MobiDB-lite"/>
    </source>
</evidence>
<protein>
    <recommendedName>
        <fullName evidence="3">TolB protein, periplasmic protein involved in the tonb-independent uptake of group A colicins</fullName>
    </recommendedName>
</protein>
<dbReference type="EMBL" id="UOEU01000971">
    <property type="protein sequence ID" value="VAW42850.1"/>
    <property type="molecule type" value="Genomic_DNA"/>
</dbReference>
<gene>
    <name evidence="2" type="ORF">MNBD_CHLOROFLEXI01-2077</name>
</gene>
<proteinExistence type="predicted"/>
<dbReference type="SUPFAM" id="SSF82171">
    <property type="entry name" value="DPP6 N-terminal domain-like"/>
    <property type="match status" value="1"/>
</dbReference>
<feature type="region of interest" description="Disordered" evidence="1">
    <location>
        <begin position="35"/>
        <end position="56"/>
    </location>
</feature>
<accession>A0A3B0VQW9</accession>
<feature type="compositionally biased region" description="Polar residues" evidence="1">
    <location>
        <begin position="36"/>
        <end position="53"/>
    </location>
</feature>
<reference evidence="2" key="1">
    <citation type="submission" date="2018-06" db="EMBL/GenBank/DDBJ databases">
        <authorList>
            <person name="Zhirakovskaya E."/>
        </authorList>
    </citation>
    <scope>NUCLEOTIDE SEQUENCE</scope>
</reference>
<sequence>MIRSLTFFTKPYVFIWLLLTILVFTACSSPALEPSVESSTDSAIGDSQTQQSYPAPEQQLVEERLQSGYPVPIPNGTPVRITPFPTSVPPPICDIKPPVEVAMSYVEAKSDFPVFSEPRIIVTNDVGFSIAEWLPDNQRLLVSQGDGAFGTISTLDVTTGEMIEYAKRRDLSGSPLIWLDNAQGVMFVDATTEGWELRFSDGKEPITVANELASTSLAKDPSSERVVTAFSLEPGALMTVDTIGRTDRVMSTELNEETKRVPLSSGDGYHLTWSPNGNWLVQYLRDDLFLIDAQTQKICSVELGDYGEAGIGQVGYAKWSPNGQYLAMTYAGPTPASQLAILDVSSGKISTIQITPEENIWPPSSLNDFTWSPDGKFLIAKVNIGKQDGISQFGLFLVDIHNNNSFRLFPNYAFLGVGQSLTWSPNGSRIAFRCPTIKEGNVCIIDVSQ</sequence>
<evidence type="ECO:0000313" key="2">
    <source>
        <dbReference type="EMBL" id="VAW42850.1"/>
    </source>
</evidence>
<dbReference type="AlphaFoldDB" id="A0A3B0VQW9"/>